<dbReference type="PANTHER" id="PTHR42877:SF10">
    <property type="entry name" value="L-ORNITHINE N(5)-OXYGENASE"/>
    <property type="match status" value="1"/>
</dbReference>
<dbReference type="AlphaFoldDB" id="A0A6G1H8C3"/>
<dbReference type="InterPro" id="IPR051209">
    <property type="entry name" value="FAD-bind_Monooxygenase_sf"/>
</dbReference>
<name>A0A6G1H8C3_9PEZI</name>
<evidence type="ECO:0000256" key="2">
    <source>
        <dbReference type="ARBA" id="ARBA00022630"/>
    </source>
</evidence>
<dbReference type="Proteomes" id="UP000800041">
    <property type="component" value="Unassembled WGS sequence"/>
</dbReference>
<evidence type="ECO:0000256" key="4">
    <source>
        <dbReference type="ARBA" id="ARBA00023002"/>
    </source>
</evidence>
<dbReference type="InterPro" id="IPR036188">
    <property type="entry name" value="FAD/NAD-bd_sf"/>
</dbReference>
<gene>
    <name evidence="5" type="ORF">K402DRAFT_411033</name>
</gene>
<reference evidence="5" key="1">
    <citation type="journal article" date="2020" name="Stud. Mycol.">
        <title>101 Dothideomycetes genomes: a test case for predicting lifestyles and emergence of pathogens.</title>
        <authorList>
            <person name="Haridas S."/>
            <person name="Albert R."/>
            <person name="Binder M."/>
            <person name="Bloem J."/>
            <person name="Labutti K."/>
            <person name="Salamov A."/>
            <person name="Andreopoulos B."/>
            <person name="Baker S."/>
            <person name="Barry K."/>
            <person name="Bills G."/>
            <person name="Bluhm B."/>
            <person name="Cannon C."/>
            <person name="Castanera R."/>
            <person name="Culley D."/>
            <person name="Daum C."/>
            <person name="Ezra D."/>
            <person name="Gonzalez J."/>
            <person name="Henrissat B."/>
            <person name="Kuo A."/>
            <person name="Liang C."/>
            <person name="Lipzen A."/>
            <person name="Lutzoni F."/>
            <person name="Magnuson J."/>
            <person name="Mondo S."/>
            <person name="Nolan M."/>
            <person name="Ohm R."/>
            <person name="Pangilinan J."/>
            <person name="Park H.-J."/>
            <person name="Ramirez L."/>
            <person name="Alfaro M."/>
            <person name="Sun H."/>
            <person name="Tritt A."/>
            <person name="Yoshinaga Y."/>
            <person name="Zwiers L.-H."/>
            <person name="Turgeon B."/>
            <person name="Goodwin S."/>
            <person name="Spatafora J."/>
            <person name="Crous P."/>
            <person name="Grigoriev I."/>
        </authorList>
    </citation>
    <scope>NUCLEOTIDE SEQUENCE</scope>
    <source>
        <strain evidence="5">CBS 113979</strain>
    </source>
</reference>
<dbReference type="PANTHER" id="PTHR42877">
    <property type="entry name" value="L-ORNITHINE N(5)-MONOOXYGENASE-RELATED"/>
    <property type="match status" value="1"/>
</dbReference>
<dbReference type="Pfam" id="PF00743">
    <property type="entry name" value="FMO-like"/>
    <property type="match status" value="1"/>
</dbReference>
<comment type="similarity">
    <text evidence="1">Belongs to the FAD-binding monooxygenase family.</text>
</comment>
<dbReference type="GO" id="GO:0050660">
    <property type="term" value="F:flavin adenine dinucleotide binding"/>
    <property type="evidence" value="ECO:0007669"/>
    <property type="project" value="InterPro"/>
</dbReference>
<keyword evidence="4" id="KW-0560">Oxidoreductase</keyword>
<protein>
    <submittedName>
        <fullName evidence="5">FAD/NAD(P)-binding domain-containing protein</fullName>
    </submittedName>
</protein>
<organism evidence="5 6">
    <name type="scientific">Aulographum hederae CBS 113979</name>
    <dbReference type="NCBI Taxonomy" id="1176131"/>
    <lineage>
        <taxon>Eukaryota</taxon>
        <taxon>Fungi</taxon>
        <taxon>Dikarya</taxon>
        <taxon>Ascomycota</taxon>
        <taxon>Pezizomycotina</taxon>
        <taxon>Dothideomycetes</taxon>
        <taxon>Pleosporomycetidae</taxon>
        <taxon>Aulographales</taxon>
        <taxon>Aulographaceae</taxon>
    </lineage>
</organism>
<evidence type="ECO:0000313" key="6">
    <source>
        <dbReference type="Proteomes" id="UP000800041"/>
    </source>
</evidence>
<keyword evidence="3" id="KW-0274">FAD</keyword>
<dbReference type="SUPFAM" id="SSF51905">
    <property type="entry name" value="FAD/NAD(P)-binding domain"/>
    <property type="match status" value="3"/>
</dbReference>
<dbReference type="GO" id="GO:0004499">
    <property type="term" value="F:N,N-dimethylaniline monooxygenase activity"/>
    <property type="evidence" value="ECO:0007669"/>
    <property type="project" value="InterPro"/>
</dbReference>
<dbReference type="InterPro" id="IPR020946">
    <property type="entry name" value="Flavin_mOase-like"/>
</dbReference>
<keyword evidence="2" id="KW-0285">Flavoprotein</keyword>
<evidence type="ECO:0000256" key="3">
    <source>
        <dbReference type="ARBA" id="ARBA00022827"/>
    </source>
</evidence>
<evidence type="ECO:0000256" key="1">
    <source>
        <dbReference type="ARBA" id="ARBA00010139"/>
    </source>
</evidence>
<proteinExistence type="inferred from homology"/>
<dbReference type="EMBL" id="ML977145">
    <property type="protein sequence ID" value="KAF1989451.1"/>
    <property type="molecule type" value="Genomic_DNA"/>
</dbReference>
<dbReference type="GO" id="GO:0050661">
    <property type="term" value="F:NADP binding"/>
    <property type="evidence" value="ECO:0007669"/>
    <property type="project" value="InterPro"/>
</dbReference>
<keyword evidence="6" id="KW-1185">Reference proteome</keyword>
<evidence type="ECO:0000313" key="5">
    <source>
        <dbReference type="EMBL" id="KAF1989451.1"/>
    </source>
</evidence>
<dbReference type="Gene3D" id="3.50.50.60">
    <property type="entry name" value="FAD/NAD(P)-binding domain"/>
    <property type="match status" value="3"/>
</dbReference>
<dbReference type="OrthoDB" id="3971593at2759"/>
<accession>A0A6G1H8C3</accession>
<sequence length="631" mass="70931">MSNESPHFSHLHHEAIHRVNGYDKDAYNYIPVVIIGAGESGIALGCQLKEKLGFDQFRIFERQAGVGGTWWINRYPGVACDIPAVFYSFSFAPNPKWSSFFPGGPEIVKYLQSVCQKYEIADKIELNSDVTECKWLDGEKLWQVTIRYMKAGMGDLSSKDRLKKIQAEGEDAVYTHSEIVKAKIVVSGVGGLVEPKALPDDVKGFDTFQGKTFHSARWDYNVDLKDKDVVVVGTGCSAAQLVPEITKAPFHAKSVTQIMRSPPWVMPALAPPGGAENWKKYAPKLFSNVPGLLRLIRYLVFTGAEAEFQLFGDKPHNEARRQRYEKALLKYMRKIVPEKYHASLTPDYGVGCKRRIIDSKWFQSLNDPKIELTTRTLTEVKNRSVVLGADRSDSKAGGANPEPKEIPADVLILANGFDTTRWLHPLKVTGRAGADLVETMESRGGPQAYQGTAMDGFPNFFIIFGPNTATGHSSVILATENMIMYALNFIGPVLRREVETVEVRREAEERYTREIQGALGRMVWASGGCRSWYSNDGWNGTTYPYSQYRFYLQSLVPKYTDWDITYTPLGLRRRRMRILSRSVIFVAVVVGLWKWRRSGLGMKGGLRVAVDWMIGLNLRVVDAVQDWVAAL</sequence>